<keyword evidence="2" id="KW-1185">Reference proteome</keyword>
<gene>
    <name evidence="1" type="ORF">DR999_PMT01655</name>
</gene>
<reference evidence="1 2" key="2">
    <citation type="submission" date="2019-04" db="EMBL/GenBank/DDBJ databases">
        <title>The genome sequence of big-headed turtle.</title>
        <authorList>
            <person name="Gong S."/>
        </authorList>
    </citation>
    <scope>NUCLEOTIDE SEQUENCE [LARGE SCALE GENOMIC DNA]</scope>
    <source>
        <strain evidence="1">DO16091913</strain>
        <tissue evidence="1">Muscle</tissue>
    </source>
</reference>
<name>A0A4D9EWE0_9SAUR</name>
<reference evidence="1 2" key="1">
    <citation type="submission" date="2019-04" db="EMBL/GenBank/DDBJ databases">
        <title>Draft genome of the big-headed turtle Platysternon megacephalum.</title>
        <authorList>
            <person name="Gong S."/>
        </authorList>
    </citation>
    <scope>NUCLEOTIDE SEQUENCE [LARGE SCALE GENOMIC DNA]</scope>
    <source>
        <strain evidence="1">DO16091913</strain>
        <tissue evidence="1">Muscle</tissue>
    </source>
</reference>
<organism evidence="1 2">
    <name type="scientific">Platysternon megacephalum</name>
    <name type="common">big-headed turtle</name>
    <dbReference type="NCBI Taxonomy" id="55544"/>
    <lineage>
        <taxon>Eukaryota</taxon>
        <taxon>Metazoa</taxon>
        <taxon>Chordata</taxon>
        <taxon>Craniata</taxon>
        <taxon>Vertebrata</taxon>
        <taxon>Euteleostomi</taxon>
        <taxon>Archelosauria</taxon>
        <taxon>Testudinata</taxon>
        <taxon>Testudines</taxon>
        <taxon>Cryptodira</taxon>
        <taxon>Durocryptodira</taxon>
        <taxon>Testudinoidea</taxon>
        <taxon>Platysternidae</taxon>
        <taxon>Platysternon</taxon>
    </lineage>
</organism>
<sequence>MLSHSKILNSTSNLPLDITASDHFSKVPEVAFCSQVTSTMHFVTTDPDQKEIPPVSQDLFSMPNPKAHIQALELPSETEVESHSETAAEEALLIGALSAAEYLKKSLKEAQEDEEGDVGWRQGEQF</sequence>
<dbReference type="EMBL" id="QXTE01000007">
    <property type="protein sequence ID" value="TFK14946.1"/>
    <property type="molecule type" value="Genomic_DNA"/>
</dbReference>
<dbReference type="Proteomes" id="UP000297703">
    <property type="component" value="Unassembled WGS sequence"/>
</dbReference>
<protein>
    <submittedName>
        <fullName evidence="1">Complement factor H</fullName>
    </submittedName>
</protein>
<proteinExistence type="predicted"/>
<accession>A0A4D9EWE0</accession>
<evidence type="ECO:0000313" key="1">
    <source>
        <dbReference type="EMBL" id="TFK14946.1"/>
    </source>
</evidence>
<evidence type="ECO:0000313" key="2">
    <source>
        <dbReference type="Proteomes" id="UP000297703"/>
    </source>
</evidence>
<comment type="caution">
    <text evidence="1">The sequence shown here is derived from an EMBL/GenBank/DDBJ whole genome shotgun (WGS) entry which is preliminary data.</text>
</comment>
<dbReference type="AlphaFoldDB" id="A0A4D9EWE0"/>